<reference evidence="1" key="1">
    <citation type="submission" date="2020-06" db="EMBL/GenBank/DDBJ databases">
        <authorList>
            <person name="Li T."/>
            <person name="Hu X."/>
            <person name="Zhang T."/>
            <person name="Song X."/>
            <person name="Zhang H."/>
            <person name="Dai N."/>
            <person name="Sheng W."/>
            <person name="Hou X."/>
            <person name="Wei L."/>
        </authorList>
    </citation>
    <scope>NUCLEOTIDE SEQUENCE</scope>
    <source>
        <strain evidence="1">G02</strain>
        <tissue evidence="1">Leaf</tissue>
    </source>
</reference>
<organism evidence="1">
    <name type="scientific">Sesamum radiatum</name>
    <name type="common">Black benniseed</name>
    <dbReference type="NCBI Taxonomy" id="300843"/>
    <lineage>
        <taxon>Eukaryota</taxon>
        <taxon>Viridiplantae</taxon>
        <taxon>Streptophyta</taxon>
        <taxon>Embryophyta</taxon>
        <taxon>Tracheophyta</taxon>
        <taxon>Spermatophyta</taxon>
        <taxon>Magnoliopsida</taxon>
        <taxon>eudicotyledons</taxon>
        <taxon>Gunneridae</taxon>
        <taxon>Pentapetalae</taxon>
        <taxon>asterids</taxon>
        <taxon>lamiids</taxon>
        <taxon>Lamiales</taxon>
        <taxon>Pedaliaceae</taxon>
        <taxon>Sesamum</taxon>
    </lineage>
</organism>
<gene>
    <name evidence="1" type="ORF">Sradi_3345300</name>
</gene>
<dbReference type="AlphaFoldDB" id="A0AAW2R2X9"/>
<comment type="caution">
    <text evidence="1">The sequence shown here is derived from an EMBL/GenBank/DDBJ whole genome shotgun (WGS) entry which is preliminary data.</text>
</comment>
<sequence length="125" mass="13991">MAGATSVKSFTDSLSSCPCLCLDSMSSTRLKITPYSYRSAGRRRQLTKLRMTDLSSSFLETWHDWRSSSRMLSSCMMSESSRKRQKQPQGLIVVDELGGQYDDTFNDVKMVSLSFSFASGNIQSS</sequence>
<evidence type="ECO:0000313" key="1">
    <source>
        <dbReference type="EMBL" id="KAL0374296.1"/>
    </source>
</evidence>
<dbReference type="EMBL" id="JACGWJ010000014">
    <property type="protein sequence ID" value="KAL0374296.1"/>
    <property type="molecule type" value="Genomic_DNA"/>
</dbReference>
<protein>
    <submittedName>
        <fullName evidence="1">Uncharacterized protein</fullName>
    </submittedName>
</protein>
<proteinExistence type="predicted"/>
<reference evidence="1" key="2">
    <citation type="journal article" date="2024" name="Plant">
        <title>Genomic evolution and insights into agronomic trait innovations of Sesamum species.</title>
        <authorList>
            <person name="Miao H."/>
            <person name="Wang L."/>
            <person name="Qu L."/>
            <person name="Liu H."/>
            <person name="Sun Y."/>
            <person name="Le M."/>
            <person name="Wang Q."/>
            <person name="Wei S."/>
            <person name="Zheng Y."/>
            <person name="Lin W."/>
            <person name="Duan Y."/>
            <person name="Cao H."/>
            <person name="Xiong S."/>
            <person name="Wang X."/>
            <person name="Wei L."/>
            <person name="Li C."/>
            <person name="Ma Q."/>
            <person name="Ju M."/>
            <person name="Zhao R."/>
            <person name="Li G."/>
            <person name="Mu C."/>
            <person name="Tian Q."/>
            <person name="Mei H."/>
            <person name="Zhang T."/>
            <person name="Gao T."/>
            <person name="Zhang H."/>
        </authorList>
    </citation>
    <scope>NUCLEOTIDE SEQUENCE</scope>
    <source>
        <strain evidence="1">G02</strain>
    </source>
</reference>
<accession>A0AAW2R2X9</accession>
<name>A0AAW2R2X9_SESRA</name>